<feature type="active site" description="Proton acceptor" evidence="4">
    <location>
        <position position="208"/>
    </location>
</feature>
<dbReference type="PANTHER" id="PTHR14226">
    <property type="entry name" value="NEUROPATHY TARGET ESTERASE/SWISS CHEESE D.MELANOGASTER"/>
    <property type="match status" value="1"/>
</dbReference>
<dbReference type="RefSeq" id="WP_243538567.1">
    <property type="nucleotide sequence ID" value="NZ_CP093442.1"/>
</dbReference>
<dbReference type="InterPro" id="IPR050301">
    <property type="entry name" value="NTE"/>
</dbReference>
<organism evidence="6 7">
    <name type="scientific">Bdellovibrio reynosensis</name>
    <dbReference type="NCBI Taxonomy" id="2835041"/>
    <lineage>
        <taxon>Bacteria</taxon>
        <taxon>Pseudomonadati</taxon>
        <taxon>Bdellovibrionota</taxon>
        <taxon>Bdellovibrionia</taxon>
        <taxon>Bdellovibrionales</taxon>
        <taxon>Pseudobdellovibrionaceae</taxon>
        <taxon>Bdellovibrio</taxon>
    </lineage>
</organism>
<evidence type="ECO:0000259" key="5">
    <source>
        <dbReference type="PROSITE" id="PS51635"/>
    </source>
</evidence>
<feature type="domain" description="PNPLA" evidence="5">
    <location>
        <begin position="6"/>
        <end position="221"/>
    </location>
</feature>
<protein>
    <submittedName>
        <fullName evidence="6">Patatin-like phospholipase family protein</fullName>
    </submittedName>
</protein>
<sequence length="391" mass="42890">MEQVALVLSGGGARGAYQAGVLSAVARICSKLRIEDPFQIYSGVSAGSINVCMMTGQPGNFIDGVNRLVDLWSHLESDQVFYADLMALSRGGLQWMQELSLGGSKKESSLRSLLSTHPLNNLISELCDFSEIDRKIDSGKLRGICVSAMDYHNVSTVNFFQAHPSVKVWQKGMHQGVRTQLATHHVMASSAIPLLFPPIKIGNDFYGDGCIRNQSPCGPGIYMGASRILAIGVRSSQSTIQSYHHQKTKKFPTVSTIANALMNAVMMDGLESDIHRMESINKGYRLLSPSDRHKAGMKVVENLWISPSVDFAELAAHRGGELPRIIRYLLKGPGSLDESGEMLSYLLFTPTYCRQLIDIGYKDGMNKKDEIEDLLIVNAKGSVRHQRSGVA</sequence>
<dbReference type="InterPro" id="IPR002641">
    <property type="entry name" value="PNPLA_dom"/>
</dbReference>
<evidence type="ECO:0000256" key="1">
    <source>
        <dbReference type="ARBA" id="ARBA00022801"/>
    </source>
</evidence>
<dbReference type="EMBL" id="CP093442">
    <property type="protein sequence ID" value="UOF01948.1"/>
    <property type="molecule type" value="Genomic_DNA"/>
</dbReference>
<keyword evidence="3 4" id="KW-0443">Lipid metabolism</keyword>
<dbReference type="PANTHER" id="PTHR14226:SF57">
    <property type="entry name" value="BLR7027 PROTEIN"/>
    <property type="match status" value="1"/>
</dbReference>
<feature type="active site" description="Nucleophile" evidence="4">
    <location>
        <position position="45"/>
    </location>
</feature>
<feature type="short sequence motif" description="GXSXG" evidence="4">
    <location>
        <begin position="43"/>
        <end position="47"/>
    </location>
</feature>
<keyword evidence="1 4" id="KW-0378">Hydrolase</keyword>
<keyword evidence="7" id="KW-1185">Reference proteome</keyword>
<evidence type="ECO:0000256" key="3">
    <source>
        <dbReference type="ARBA" id="ARBA00023098"/>
    </source>
</evidence>
<dbReference type="Gene3D" id="3.40.1090.10">
    <property type="entry name" value="Cytosolic phospholipase A2 catalytic domain"/>
    <property type="match status" value="1"/>
</dbReference>
<feature type="short sequence motif" description="GXGXXG" evidence="4">
    <location>
        <begin position="10"/>
        <end position="15"/>
    </location>
</feature>
<gene>
    <name evidence="6" type="ORF">MNR06_03140</name>
</gene>
<evidence type="ECO:0000256" key="4">
    <source>
        <dbReference type="PROSITE-ProRule" id="PRU01161"/>
    </source>
</evidence>
<reference evidence="6" key="1">
    <citation type="submission" date="2022-03" db="EMBL/GenBank/DDBJ databases">
        <title>Genome Identification and Characterization of new species Bdellovibrio reynosense LBG001 sp. nov. from a Mexico soil sample.</title>
        <authorList>
            <person name="Camilli A."/>
            <person name="Ajao Y."/>
            <person name="Guo X."/>
        </authorList>
    </citation>
    <scope>NUCLEOTIDE SEQUENCE</scope>
    <source>
        <strain evidence="6">LBG001</strain>
    </source>
</reference>
<accession>A0ABY4CEH6</accession>
<name>A0ABY4CEH6_9BACT</name>
<dbReference type="InterPro" id="IPR016035">
    <property type="entry name" value="Acyl_Trfase/lysoPLipase"/>
</dbReference>
<proteinExistence type="predicted"/>
<comment type="caution">
    <text evidence="4">Lacks conserved residue(s) required for the propagation of feature annotation.</text>
</comment>
<dbReference type="SUPFAM" id="SSF52151">
    <property type="entry name" value="FabD/lysophospholipase-like"/>
    <property type="match status" value="1"/>
</dbReference>
<evidence type="ECO:0000256" key="2">
    <source>
        <dbReference type="ARBA" id="ARBA00022963"/>
    </source>
</evidence>
<dbReference type="Pfam" id="PF01734">
    <property type="entry name" value="Patatin"/>
    <property type="match status" value="1"/>
</dbReference>
<evidence type="ECO:0000313" key="7">
    <source>
        <dbReference type="Proteomes" id="UP000830116"/>
    </source>
</evidence>
<dbReference type="Proteomes" id="UP000830116">
    <property type="component" value="Chromosome"/>
</dbReference>
<evidence type="ECO:0000313" key="6">
    <source>
        <dbReference type="EMBL" id="UOF01948.1"/>
    </source>
</evidence>
<dbReference type="PROSITE" id="PS51635">
    <property type="entry name" value="PNPLA"/>
    <property type="match status" value="1"/>
</dbReference>
<keyword evidence="2 4" id="KW-0442">Lipid degradation</keyword>